<evidence type="ECO:0000313" key="1">
    <source>
        <dbReference type="EMBL" id="UWS35233.1"/>
    </source>
</evidence>
<name>A0ABY5XCU3_ERWPY</name>
<sequence length="234" mass="24402">MWCNATLRIADGMAPLTCAIVPAHPWVYGLGQSADSGGYLSPANAVNYLAKKLVTSGGNGSVIVLMVAANTHDDFMQELDKLAAVFPAAAFSQVSRMAQAAAELSKVKMQLPAKAANLLPAAVPLSVTTSRSAINAQRIAAAQLESATGISVNDLRQQLATFVLERASLLAQVSDSLTALKAASAPVQAFVHHGDLKTAAVELLKGIPQLTAVHTAAMMFTGNNLDSLEKMIHV</sequence>
<accession>A0ABY5XCU3</accession>
<keyword evidence="2" id="KW-1185">Reference proteome</keyword>
<organism evidence="1 2">
    <name type="scientific">Erwinia pyrifoliae</name>
    <dbReference type="NCBI Taxonomy" id="79967"/>
    <lineage>
        <taxon>Bacteria</taxon>
        <taxon>Pseudomonadati</taxon>
        <taxon>Pseudomonadota</taxon>
        <taxon>Gammaproteobacteria</taxon>
        <taxon>Enterobacterales</taxon>
        <taxon>Erwiniaceae</taxon>
        <taxon>Erwinia</taxon>
    </lineage>
</organism>
<dbReference type="EMBL" id="CP103445">
    <property type="protein sequence ID" value="UWS35233.1"/>
    <property type="molecule type" value="Genomic_DNA"/>
</dbReference>
<dbReference type="Proteomes" id="UP001058553">
    <property type="component" value="Chromosome"/>
</dbReference>
<dbReference type="RefSeq" id="WP_259817443.1">
    <property type="nucleotide sequence ID" value="NZ_CP103445.1"/>
</dbReference>
<protein>
    <recommendedName>
        <fullName evidence="3">Phage protein</fullName>
    </recommendedName>
</protein>
<gene>
    <name evidence="1" type="ORF">NYP84_08880</name>
</gene>
<proteinExistence type="predicted"/>
<evidence type="ECO:0008006" key="3">
    <source>
        <dbReference type="Google" id="ProtNLM"/>
    </source>
</evidence>
<reference evidence="1" key="1">
    <citation type="submission" date="2022-07" db="EMBL/GenBank/DDBJ databases">
        <title>Genetic diversity of Erwinia pyrifoliae.</title>
        <authorList>
            <person name="Park D.S."/>
            <person name="Ham H."/>
        </authorList>
    </citation>
    <scope>NUCLEOTIDE SEQUENCE</scope>
    <source>
        <strain evidence="1">CP201486</strain>
    </source>
</reference>
<evidence type="ECO:0000313" key="2">
    <source>
        <dbReference type="Proteomes" id="UP001058553"/>
    </source>
</evidence>